<organism evidence="1 2">
    <name type="scientific">Paenibacillus montaniterrae</name>
    <dbReference type="NCBI Taxonomy" id="429341"/>
    <lineage>
        <taxon>Bacteria</taxon>
        <taxon>Bacillati</taxon>
        <taxon>Bacillota</taxon>
        <taxon>Bacilli</taxon>
        <taxon>Bacillales</taxon>
        <taxon>Paenibacillaceae</taxon>
        <taxon>Paenibacillus</taxon>
    </lineage>
</organism>
<evidence type="ECO:0000313" key="2">
    <source>
        <dbReference type="Proteomes" id="UP000683139"/>
    </source>
</evidence>
<gene>
    <name evidence="1" type="ORF">J40TS1_31380</name>
</gene>
<sequence>MKSIRAQSAYYYVGLIIGYFSKEEVITWADRMIEGNESFPYELIDVSLSNNKSLEDVASKLKKAYGEETIREPLYQLIGELVSEIETGNISDDEFFSYILSLYRQGSAFSLDEDLSHILDRLSDGYYLATQGIYGDVNSIRIEAINQLNNFKNYVGRFNEV</sequence>
<dbReference type="Proteomes" id="UP000683139">
    <property type="component" value="Unassembled WGS sequence"/>
</dbReference>
<name>A0A920CY22_9BACL</name>
<evidence type="ECO:0000313" key="1">
    <source>
        <dbReference type="EMBL" id="GIP17496.1"/>
    </source>
</evidence>
<keyword evidence="2" id="KW-1185">Reference proteome</keyword>
<comment type="caution">
    <text evidence="1">The sequence shown here is derived from an EMBL/GenBank/DDBJ whole genome shotgun (WGS) entry which is preliminary data.</text>
</comment>
<dbReference type="EMBL" id="BOSE01000006">
    <property type="protein sequence ID" value="GIP17496.1"/>
    <property type="molecule type" value="Genomic_DNA"/>
</dbReference>
<reference evidence="1" key="1">
    <citation type="submission" date="2021-03" db="EMBL/GenBank/DDBJ databases">
        <title>Antimicrobial resistance genes in bacteria isolated from Japanese honey, and their potential for conferring macrolide and lincosamide resistance in the American foulbrood pathogen Paenibacillus larvae.</title>
        <authorList>
            <person name="Okamoto M."/>
            <person name="Kumagai M."/>
            <person name="Kanamori H."/>
            <person name="Takamatsu D."/>
        </authorList>
    </citation>
    <scope>NUCLEOTIDE SEQUENCE</scope>
    <source>
        <strain evidence="1">J40TS1</strain>
    </source>
</reference>
<proteinExistence type="predicted"/>
<accession>A0A920CY22</accession>
<dbReference type="AlphaFoldDB" id="A0A920CY22"/>
<dbReference type="RefSeq" id="WP_213516909.1">
    <property type="nucleotide sequence ID" value="NZ_BOSE01000006.1"/>
</dbReference>
<protein>
    <submittedName>
        <fullName evidence="1">Uncharacterized protein</fullName>
    </submittedName>
</protein>